<name>A0AA88Y2Q6_PINIB</name>
<accession>A0AA88Y2Q6</accession>
<keyword evidence="2" id="KW-1185">Reference proteome</keyword>
<organism evidence="1 2">
    <name type="scientific">Pinctada imbricata</name>
    <name type="common">Atlantic pearl-oyster</name>
    <name type="synonym">Pinctada martensii</name>
    <dbReference type="NCBI Taxonomy" id="66713"/>
    <lineage>
        <taxon>Eukaryota</taxon>
        <taxon>Metazoa</taxon>
        <taxon>Spiralia</taxon>
        <taxon>Lophotrochozoa</taxon>
        <taxon>Mollusca</taxon>
        <taxon>Bivalvia</taxon>
        <taxon>Autobranchia</taxon>
        <taxon>Pteriomorphia</taxon>
        <taxon>Pterioida</taxon>
        <taxon>Pterioidea</taxon>
        <taxon>Pteriidae</taxon>
        <taxon>Pinctada</taxon>
    </lineage>
</organism>
<proteinExistence type="predicted"/>
<sequence length="574" mass="66543">MMEALEVDDRILHQDSFEIPRLLFVDLLNFRNQKYLQTKFHNAFLNYLKNIKDSTMRDFSVSGIQGIGKSFTLFYFMLSQLKEKDQSVHYIDLQVPGFDTEQFWKYSNQIKDGDFLIIDHVTPFNCHLISEIRKKLKVLLLSIENGFTASASGKSCIFGKKYQLDEEEFNQMWMAQNKSPDVQGIGKDVYKMCLESALMTPRLLHIFHFKLLCEGCTLITAFSQYRIQQRNEIEVCLKSEHPPLGEYENFLLHSRLLLSIVPKDGDIILSRRQFDALRIGINIFTIDVGSVTKDNLKEDSRFLEGGFEENDNYYKVPSLADFWRKRLPYNIHYVLECKDFNERLNIVFQLGGGTKEIENMVVAVQKEHYFMIIPCNAVFTTTYKEAQEDCLIPQVGQYHAELCNVYSVNIEDLLNFDTPFRRHKKPLAQCAMWIKEKVKSCPNETFILHPDISNLMGVDYFCKNRSFRKTDEAKQLKREDSLFLMQVATGRLHTGKAVGEALDVVKDVFAGENLTIHVVIIVATESQKEPFCLTKCEIQDASAINLFARVFTERIKGSHPLLHDFIHKVKNMNK</sequence>
<dbReference type="EMBL" id="VSWD01000007">
    <property type="protein sequence ID" value="KAK3096711.1"/>
    <property type="molecule type" value="Genomic_DNA"/>
</dbReference>
<evidence type="ECO:0000313" key="2">
    <source>
        <dbReference type="Proteomes" id="UP001186944"/>
    </source>
</evidence>
<evidence type="ECO:0000313" key="1">
    <source>
        <dbReference type="EMBL" id="KAK3096711.1"/>
    </source>
</evidence>
<reference evidence="1" key="1">
    <citation type="submission" date="2019-08" db="EMBL/GenBank/DDBJ databases">
        <title>The improved chromosome-level genome for the pearl oyster Pinctada fucata martensii using PacBio sequencing and Hi-C.</title>
        <authorList>
            <person name="Zheng Z."/>
        </authorList>
    </citation>
    <scope>NUCLEOTIDE SEQUENCE</scope>
    <source>
        <strain evidence="1">ZZ-2019</strain>
        <tissue evidence="1">Adductor muscle</tissue>
    </source>
</reference>
<dbReference type="Proteomes" id="UP001186944">
    <property type="component" value="Unassembled WGS sequence"/>
</dbReference>
<comment type="caution">
    <text evidence="1">The sequence shown here is derived from an EMBL/GenBank/DDBJ whole genome shotgun (WGS) entry which is preliminary data.</text>
</comment>
<dbReference type="AlphaFoldDB" id="A0AA88Y2Q6"/>
<gene>
    <name evidence="1" type="ORF">FSP39_002611</name>
</gene>
<protein>
    <submittedName>
        <fullName evidence="1">Uncharacterized protein</fullName>
    </submittedName>
</protein>